<gene>
    <name evidence="2" type="ORF">CB5_LOCUS30244</name>
</gene>
<dbReference type="EMBL" id="CAJEUB010000031">
    <property type="protein sequence ID" value="CAD1847033.1"/>
    <property type="molecule type" value="Genomic_DNA"/>
</dbReference>
<organism evidence="2">
    <name type="scientific">Ananas comosus var. bracteatus</name>
    <name type="common">red pineapple</name>
    <dbReference type="NCBI Taxonomy" id="296719"/>
    <lineage>
        <taxon>Eukaryota</taxon>
        <taxon>Viridiplantae</taxon>
        <taxon>Streptophyta</taxon>
        <taxon>Embryophyta</taxon>
        <taxon>Tracheophyta</taxon>
        <taxon>Spermatophyta</taxon>
        <taxon>Magnoliopsida</taxon>
        <taxon>Liliopsida</taxon>
        <taxon>Poales</taxon>
        <taxon>Bromeliaceae</taxon>
        <taxon>Bromelioideae</taxon>
        <taxon>Ananas</taxon>
    </lineage>
</organism>
<reference evidence="2" key="1">
    <citation type="submission" date="2020-07" db="EMBL/GenBank/DDBJ databases">
        <authorList>
            <person name="Lin J."/>
        </authorList>
    </citation>
    <scope>NUCLEOTIDE SEQUENCE</scope>
</reference>
<proteinExistence type="predicted"/>
<accession>A0A6V7QV36</accession>
<protein>
    <recommendedName>
        <fullName evidence="1">DUF7876 domain-containing protein</fullName>
    </recommendedName>
</protein>
<dbReference type="Pfam" id="PF25286">
    <property type="entry name" value="DUF7876"/>
    <property type="match status" value="1"/>
</dbReference>
<dbReference type="PANTHER" id="PTHR37197">
    <property type="entry name" value="F19K23.17 PROTEIN"/>
    <property type="match status" value="1"/>
</dbReference>
<evidence type="ECO:0000313" key="2">
    <source>
        <dbReference type="EMBL" id="CAD1847033.1"/>
    </source>
</evidence>
<dbReference type="AlphaFoldDB" id="A0A6V7QV36"/>
<feature type="domain" description="DUF7876" evidence="1">
    <location>
        <begin position="90"/>
        <end position="277"/>
    </location>
</feature>
<dbReference type="PANTHER" id="PTHR37197:SF2">
    <property type="entry name" value="F19K23.17 PROTEIN"/>
    <property type="match status" value="1"/>
</dbReference>
<evidence type="ECO:0000259" key="1">
    <source>
        <dbReference type="Pfam" id="PF25286"/>
    </source>
</evidence>
<sequence length="279" mass="31579">MLTLYASSSLWSLWIDREPKTFVQNFPASITHANVTSGKVACISSESQYVLKLHSELCSKYNFTRLRTTHRSCSPKERRIKNWLLRFHINASSDEDFRSSHNIAISLFRRYRNVIDRGGGDNLKEFITAGVNAYALGCTDEGLRKELMDLKDSGVEIEGLQTYGGGTSVKFKVLSEEVHECILWLSIVFVTILCTPQPTVVRWSSTSPVSSEVLHQWKGFCALIANAYYMRGMAWLPVKTLQLEQMAVMGSVEEPSLVACRMRLVFNTLEVVSPQWPKV</sequence>
<name>A0A6V7QV36_ANACO</name>
<dbReference type="InterPro" id="IPR057198">
    <property type="entry name" value="DUF7876"/>
</dbReference>